<evidence type="ECO:0000313" key="5">
    <source>
        <dbReference type="Proteomes" id="UP000189513"/>
    </source>
</evidence>
<dbReference type="InterPro" id="IPR019079">
    <property type="entry name" value="Capsule_synth_CapA"/>
</dbReference>
<dbReference type="PANTHER" id="PTHR33393:SF13">
    <property type="entry name" value="PGA BIOSYNTHESIS PROTEIN CAPA"/>
    <property type="match status" value="1"/>
</dbReference>
<dbReference type="EMBL" id="LK052922">
    <property type="protein sequence ID" value="CDR47750.1"/>
    <property type="molecule type" value="Genomic_DNA"/>
</dbReference>
<protein>
    <submittedName>
        <fullName evidence="3">CYFA0S37e00210g1_1</fullName>
    </submittedName>
</protein>
<dbReference type="Proteomes" id="UP000189513">
    <property type="component" value="Unassembled WGS sequence"/>
</dbReference>
<dbReference type="VEuPathDB" id="FungiDB:BON22_3593"/>
<dbReference type="InterPro" id="IPR029052">
    <property type="entry name" value="Metallo-depent_PP-like"/>
</dbReference>
<evidence type="ECO:0000313" key="3">
    <source>
        <dbReference type="EMBL" id="CDR47750.1"/>
    </source>
</evidence>
<proteinExistence type="inferred from homology"/>
<evidence type="ECO:0000259" key="2">
    <source>
        <dbReference type="SMART" id="SM00854"/>
    </source>
</evidence>
<dbReference type="AlphaFoldDB" id="A0A061BL01"/>
<evidence type="ECO:0000313" key="4">
    <source>
        <dbReference type="EMBL" id="ONH66783.1"/>
    </source>
</evidence>
<dbReference type="InterPro" id="IPR052169">
    <property type="entry name" value="CW_Biosynth-Accessory"/>
</dbReference>
<dbReference type="OMA" id="NFIGQNE"/>
<dbReference type="SMART" id="SM00854">
    <property type="entry name" value="PGA_cap"/>
    <property type="match status" value="1"/>
</dbReference>
<dbReference type="PANTHER" id="PTHR33393">
    <property type="entry name" value="POLYGLUTAMINE SYNTHESIS ACCESSORY PROTEIN RV0574C-RELATED"/>
    <property type="match status" value="1"/>
</dbReference>
<evidence type="ECO:0000256" key="1">
    <source>
        <dbReference type="ARBA" id="ARBA00005662"/>
    </source>
</evidence>
<name>A0A061BL01_CYBFA</name>
<feature type="domain" description="Capsule synthesis protein CapA" evidence="2">
    <location>
        <begin position="3"/>
        <end position="322"/>
    </location>
</feature>
<dbReference type="SUPFAM" id="SSF56300">
    <property type="entry name" value="Metallo-dependent phosphatases"/>
    <property type="match status" value="1"/>
</dbReference>
<dbReference type="EMBL" id="MPUK01000006">
    <property type="protein sequence ID" value="ONH66783.1"/>
    <property type="molecule type" value="Genomic_DNA"/>
</dbReference>
<reference evidence="5" key="2">
    <citation type="journal article" date="2017" name="Genome Announc.">
        <title>Genome sequences of Cyberlindnera fabianii 65, Pichia kudriavzevii 129, and Saccharomyces cerevisiae 131 isolated from fermented masau fruits in Zimbabwe.</title>
        <authorList>
            <person name="van Rijswijck I.M.H."/>
            <person name="Derks M.F.L."/>
            <person name="Abee T."/>
            <person name="de Ridder D."/>
            <person name="Smid E.J."/>
        </authorList>
    </citation>
    <scope>NUCLEOTIDE SEQUENCE [LARGE SCALE GENOMIC DNA]</scope>
    <source>
        <strain evidence="5">65</strain>
    </source>
</reference>
<dbReference type="OrthoDB" id="189619at2759"/>
<reference evidence="4" key="3">
    <citation type="submission" date="2017-01" db="EMBL/GenBank/DDBJ databases">
        <authorList>
            <person name="Mah S.A."/>
            <person name="Swanson W.J."/>
            <person name="Moy G.W."/>
            <person name="Vacquier V.D."/>
        </authorList>
    </citation>
    <scope>NUCLEOTIDE SEQUENCE [LARGE SCALE GENOMIC DNA]</scope>
    <source>
        <strain evidence="4">65</strain>
    </source>
</reference>
<keyword evidence="5" id="KW-1185">Reference proteome</keyword>
<sequence>MVKIIAGGDALYSSTNLKKRIDPKLVRALADADTCFLNAEFQTPKPDTPATYNKMYLTSIRPEAFDDLKDLNFKLISLANNHTVEFGWKGLLDTLEEVEKRGLIAIGAGRSLDDAKLARFYDAPTGRAGFVCASATGSHLAVASNNGSHTPARAGLLPLRWKPSYVLPEEQFKQLDEIDKLLGTRHSMTVNAAVEIKDLVGPDRFTFGHIFESNLTIVKAKEGEKAHVRTTADTGDIARILKSIDDCVQRSNLPIFALHTHEGDNNNWYTTKPPLFIQKIARQSIDHGAKAFIGHGAHMLRGVEIYKGRPIFYNVGSFLMEFEIGDSFIGPEMYANYGLDPYESRPSDLHNLRSYGPNGENIGFRSGRPFSVNICVELEIDEDNEDSFTFKIIPIDLGLDTRTNKLKRGLPEWAKPDVANWCVTYLEEASAEWGTKFEYDEKTGYIHIVS</sequence>
<organism evidence="3">
    <name type="scientific">Cyberlindnera fabianii</name>
    <name type="common">Yeast</name>
    <name type="synonym">Hansenula fabianii</name>
    <dbReference type="NCBI Taxonomy" id="36022"/>
    <lineage>
        <taxon>Eukaryota</taxon>
        <taxon>Fungi</taxon>
        <taxon>Dikarya</taxon>
        <taxon>Ascomycota</taxon>
        <taxon>Saccharomycotina</taxon>
        <taxon>Saccharomycetes</taxon>
        <taxon>Phaffomycetales</taxon>
        <taxon>Phaffomycetaceae</taxon>
        <taxon>Cyberlindnera</taxon>
    </lineage>
</organism>
<gene>
    <name evidence="4" type="ORF">BON22_3593</name>
    <name evidence="3" type="ORF">CYFA0S_37e00210g</name>
</gene>
<reference evidence="3" key="1">
    <citation type="journal article" date="2014" name="Genome Announc.">
        <title>Genome sequence of the yeast Cyberlindnera fabianii (Hansenula fabianii).</title>
        <authorList>
            <person name="Freel K.C."/>
            <person name="Sarilar V."/>
            <person name="Neuveglise C."/>
            <person name="Devillers H."/>
            <person name="Friedrich A."/>
            <person name="Schacherer J."/>
        </authorList>
    </citation>
    <scope>NUCLEOTIDE SEQUENCE</scope>
    <source>
        <strain evidence="3">YJS4271</strain>
    </source>
</reference>
<comment type="similarity">
    <text evidence="1">Belongs to the CapA family.</text>
</comment>
<dbReference type="Pfam" id="PF09587">
    <property type="entry name" value="PGA_cap"/>
    <property type="match status" value="1"/>
</dbReference>
<accession>A0A061BL01</accession>